<evidence type="ECO:0000256" key="1">
    <source>
        <dbReference type="SAM" id="MobiDB-lite"/>
    </source>
</evidence>
<evidence type="ECO:0000313" key="2">
    <source>
        <dbReference type="EMBL" id="SFV34919.1"/>
    </source>
</evidence>
<dbReference type="Proteomes" id="UP000199423">
    <property type="component" value="Unassembled WGS sequence"/>
</dbReference>
<sequence>MGIILVVAIASSQLLYKAEVPTFGCNTTGTITELQYLRVDEKAFQTLLAQKVALGDCVEFMKGSEVQASPVEVDPTVLRVQTEIDPPGYLAPSSDFKPKDPNEGAEAK</sequence>
<evidence type="ECO:0000313" key="3">
    <source>
        <dbReference type="Proteomes" id="UP000199423"/>
    </source>
</evidence>
<feature type="compositionally biased region" description="Basic and acidic residues" evidence="1">
    <location>
        <begin position="96"/>
        <end position="108"/>
    </location>
</feature>
<dbReference type="RefSeq" id="WP_143117818.1">
    <property type="nucleotide sequence ID" value="NZ_FPCH01000002.1"/>
</dbReference>
<proteinExistence type="predicted"/>
<accession>A0A1I7NJY3</accession>
<reference evidence="3" key="1">
    <citation type="submission" date="2016-10" db="EMBL/GenBank/DDBJ databases">
        <authorList>
            <person name="Varghese N."/>
            <person name="Submissions S."/>
        </authorList>
    </citation>
    <scope>NUCLEOTIDE SEQUENCE [LARGE SCALE GENOMIC DNA]</scope>
    <source>
        <strain evidence="3">DSM 1565</strain>
    </source>
</reference>
<dbReference type="OrthoDB" id="9915118at2"/>
<gene>
    <name evidence="2" type="ORF">SAMN04488557_2457</name>
</gene>
<dbReference type="STRING" id="51670.SAMN04488557_2457"/>
<keyword evidence="3" id="KW-1185">Reference proteome</keyword>
<protein>
    <submittedName>
        <fullName evidence="2">Uncharacterized protein</fullName>
    </submittedName>
</protein>
<organism evidence="2 3">
    <name type="scientific">Hyphomicrobium facile</name>
    <dbReference type="NCBI Taxonomy" id="51670"/>
    <lineage>
        <taxon>Bacteria</taxon>
        <taxon>Pseudomonadati</taxon>
        <taxon>Pseudomonadota</taxon>
        <taxon>Alphaproteobacteria</taxon>
        <taxon>Hyphomicrobiales</taxon>
        <taxon>Hyphomicrobiaceae</taxon>
        <taxon>Hyphomicrobium</taxon>
    </lineage>
</organism>
<dbReference type="AlphaFoldDB" id="A0A1I7NJY3"/>
<name>A0A1I7NJY3_9HYPH</name>
<feature type="region of interest" description="Disordered" evidence="1">
    <location>
        <begin position="84"/>
        <end position="108"/>
    </location>
</feature>
<dbReference type="EMBL" id="FPCH01000002">
    <property type="protein sequence ID" value="SFV34919.1"/>
    <property type="molecule type" value="Genomic_DNA"/>
</dbReference>